<dbReference type="Pfam" id="PF13476">
    <property type="entry name" value="AAA_23"/>
    <property type="match status" value="1"/>
</dbReference>
<organism evidence="3 4">
    <name type="scientific">Sulfobacillus thermotolerans</name>
    <dbReference type="NCBI Taxonomy" id="338644"/>
    <lineage>
        <taxon>Bacteria</taxon>
        <taxon>Bacillati</taxon>
        <taxon>Bacillota</taxon>
        <taxon>Clostridia</taxon>
        <taxon>Eubacteriales</taxon>
        <taxon>Clostridiales Family XVII. Incertae Sedis</taxon>
        <taxon>Sulfobacillus</taxon>
    </lineage>
</organism>
<gene>
    <name evidence="3" type="ORF">BXT84_11345</name>
</gene>
<feature type="region of interest" description="Disordered" evidence="1">
    <location>
        <begin position="152"/>
        <end position="171"/>
    </location>
</feature>
<evidence type="ECO:0000256" key="1">
    <source>
        <dbReference type="SAM" id="MobiDB-lite"/>
    </source>
</evidence>
<sequence length="171" mass="19302">MLTRLRIGQFKAFGPVQDIPLAPITLIYGPNSAGKSAVIEALLLLNQTMADNDPSHALTPKGEWVNLRHYQAFIHRHNMEAILHLGVFWKTTTADLVGLAYNGAEDVEVGMEWTWAWHKDADRLVQRQTLVYVADAEQPVFQLNINPDEFEKFATDPPRSYPPREIAPEAL</sequence>
<evidence type="ECO:0000313" key="3">
    <source>
        <dbReference type="EMBL" id="AUW94462.1"/>
    </source>
</evidence>
<protein>
    <recommendedName>
        <fullName evidence="2">Rad50/SbcC-type AAA domain-containing protein</fullName>
    </recommendedName>
</protein>
<dbReference type="SUPFAM" id="SSF52540">
    <property type="entry name" value="P-loop containing nucleoside triphosphate hydrolases"/>
    <property type="match status" value="1"/>
</dbReference>
<feature type="domain" description="Rad50/SbcC-type AAA" evidence="2">
    <location>
        <begin position="4"/>
        <end position="44"/>
    </location>
</feature>
<evidence type="ECO:0000259" key="2">
    <source>
        <dbReference type="Pfam" id="PF13476"/>
    </source>
</evidence>
<dbReference type="Proteomes" id="UP000325292">
    <property type="component" value="Chromosome"/>
</dbReference>
<proteinExistence type="predicted"/>
<dbReference type="InterPro" id="IPR038729">
    <property type="entry name" value="Rad50/SbcC_AAA"/>
</dbReference>
<dbReference type="EMBL" id="CP019454">
    <property type="protein sequence ID" value="AUW94462.1"/>
    <property type="molecule type" value="Genomic_DNA"/>
</dbReference>
<evidence type="ECO:0000313" key="4">
    <source>
        <dbReference type="Proteomes" id="UP000325292"/>
    </source>
</evidence>
<keyword evidence="4" id="KW-1185">Reference proteome</keyword>
<reference evidence="3 4" key="1">
    <citation type="journal article" date="2019" name="Sci. Rep.">
        <title>Sulfobacillus thermotolerans: new insights into resistance and metabolic capacities of acidophilic chemolithotrophs.</title>
        <authorList>
            <person name="Panyushkina A.E."/>
            <person name="Babenko V.V."/>
            <person name="Nikitina A.S."/>
            <person name="Selezneva O.V."/>
            <person name="Tsaplina I.A."/>
            <person name="Letarova M.A."/>
            <person name="Kostryukova E.S."/>
            <person name="Letarov A.V."/>
        </authorList>
    </citation>
    <scope>NUCLEOTIDE SEQUENCE [LARGE SCALE GENOMIC DNA]</scope>
    <source>
        <strain evidence="3 4">Kr1</strain>
    </source>
</reference>
<name>A0ABM6RT40_9FIRM</name>
<accession>A0ABM6RT40</accession>
<dbReference type="InterPro" id="IPR027417">
    <property type="entry name" value="P-loop_NTPase"/>
</dbReference>
<dbReference type="Gene3D" id="3.40.50.300">
    <property type="entry name" value="P-loop containing nucleotide triphosphate hydrolases"/>
    <property type="match status" value="1"/>
</dbReference>